<dbReference type="OrthoDB" id="125347at2759"/>
<evidence type="ECO:0000256" key="3">
    <source>
        <dbReference type="ARBA" id="ARBA00022833"/>
    </source>
</evidence>
<dbReference type="OMA" id="QVWRGIE"/>
<proteinExistence type="predicted"/>
<feature type="region of interest" description="Disordered" evidence="5">
    <location>
        <begin position="139"/>
        <end position="242"/>
    </location>
</feature>
<protein>
    <submittedName>
        <fullName evidence="7">G-box-binding factor like</fullName>
    </submittedName>
</protein>
<evidence type="ECO:0000259" key="6">
    <source>
        <dbReference type="PROSITE" id="PS50966"/>
    </source>
</evidence>
<dbReference type="SUPFAM" id="SSF54277">
    <property type="entry name" value="CAD &amp; PB1 domains"/>
    <property type="match status" value="1"/>
</dbReference>
<dbReference type="Pfam" id="PF04434">
    <property type="entry name" value="SWIM"/>
    <property type="match status" value="1"/>
</dbReference>
<feature type="domain" description="SWIM-type" evidence="6">
    <location>
        <begin position="765"/>
        <end position="797"/>
    </location>
</feature>
<dbReference type="SMART" id="SM00575">
    <property type="entry name" value="ZnF_PMZ"/>
    <property type="match status" value="1"/>
</dbReference>
<evidence type="ECO:0000313" key="7">
    <source>
        <dbReference type="EMBL" id="PSS13894.1"/>
    </source>
</evidence>
<gene>
    <name evidence="7" type="ORF">CEY00_Acc14506</name>
</gene>
<evidence type="ECO:0000256" key="5">
    <source>
        <dbReference type="SAM" id="MobiDB-lite"/>
    </source>
</evidence>
<dbReference type="InterPro" id="IPR007527">
    <property type="entry name" value="Znf_SWIM"/>
</dbReference>
<organism evidence="7 8">
    <name type="scientific">Actinidia chinensis var. chinensis</name>
    <name type="common">Chinese soft-hair kiwi</name>
    <dbReference type="NCBI Taxonomy" id="1590841"/>
    <lineage>
        <taxon>Eukaryota</taxon>
        <taxon>Viridiplantae</taxon>
        <taxon>Streptophyta</taxon>
        <taxon>Embryophyta</taxon>
        <taxon>Tracheophyta</taxon>
        <taxon>Spermatophyta</taxon>
        <taxon>Magnoliopsida</taxon>
        <taxon>eudicotyledons</taxon>
        <taxon>Gunneridae</taxon>
        <taxon>Pentapetalae</taxon>
        <taxon>asterids</taxon>
        <taxon>Ericales</taxon>
        <taxon>Actinidiaceae</taxon>
        <taxon>Actinidia</taxon>
    </lineage>
</organism>
<dbReference type="AlphaFoldDB" id="A0A2R6QS03"/>
<feature type="compositionally biased region" description="Basic residues" evidence="5">
    <location>
        <begin position="156"/>
        <end position="167"/>
    </location>
</feature>
<keyword evidence="1" id="KW-0479">Metal-binding</keyword>
<dbReference type="Gramene" id="PSS13894">
    <property type="protein sequence ID" value="PSS13894"/>
    <property type="gene ID" value="CEY00_Acc14506"/>
</dbReference>
<evidence type="ECO:0000256" key="4">
    <source>
        <dbReference type="PROSITE-ProRule" id="PRU00325"/>
    </source>
</evidence>
<dbReference type="Pfam" id="PF10551">
    <property type="entry name" value="MULE"/>
    <property type="match status" value="1"/>
</dbReference>
<reference evidence="8" key="2">
    <citation type="journal article" date="2018" name="BMC Genomics">
        <title>A manually annotated Actinidia chinensis var. chinensis (kiwifruit) genome highlights the challenges associated with draft genomes and gene prediction in plants.</title>
        <authorList>
            <person name="Pilkington S.M."/>
            <person name="Crowhurst R."/>
            <person name="Hilario E."/>
            <person name="Nardozza S."/>
            <person name="Fraser L."/>
            <person name="Peng Y."/>
            <person name="Gunaseelan K."/>
            <person name="Simpson R."/>
            <person name="Tahir J."/>
            <person name="Deroles S.C."/>
            <person name="Templeton K."/>
            <person name="Luo Z."/>
            <person name="Davy M."/>
            <person name="Cheng C."/>
            <person name="McNeilage M."/>
            <person name="Scaglione D."/>
            <person name="Liu Y."/>
            <person name="Zhang Q."/>
            <person name="Datson P."/>
            <person name="De Silva N."/>
            <person name="Gardiner S.E."/>
            <person name="Bassett H."/>
            <person name="Chagne D."/>
            <person name="McCallum J."/>
            <person name="Dzierzon H."/>
            <person name="Deng C."/>
            <person name="Wang Y.Y."/>
            <person name="Barron L."/>
            <person name="Manako K."/>
            <person name="Bowen J."/>
            <person name="Foster T.M."/>
            <person name="Erridge Z.A."/>
            <person name="Tiffin H."/>
            <person name="Waite C.N."/>
            <person name="Davies K.M."/>
            <person name="Grierson E.P."/>
            <person name="Laing W.A."/>
            <person name="Kirk R."/>
            <person name="Chen X."/>
            <person name="Wood M."/>
            <person name="Montefiori M."/>
            <person name="Brummell D.A."/>
            <person name="Schwinn K.E."/>
            <person name="Catanach A."/>
            <person name="Fullerton C."/>
            <person name="Li D."/>
            <person name="Meiyalaghan S."/>
            <person name="Nieuwenhuizen N."/>
            <person name="Read N."/>
            <person name="Prakash R."/>
            <person name="Hunter D."/>
            <person name="Zhang H."/>
            <person name="McKenzie M."/>
            <person name="Knabel M."/>
            <person name="Harris A."/>
            <person name="Allan A.C."/>
            <person name="Gleave A."/>
            <person name="Chen A."/>
            <person name="Janssen B.J."/>
            <person name="Plunkett B."/>
            <person name="Ampomah-Dwamena C."/>
            <person name="Voogd C."/>
            <person name="Leif D."/>
            <person name="Lafferty D."/>
            <person name="Souleyre E.J.F."/>
            <person name="Varkonyi-Gasic E."/>
            <person name="Gambi F."/>
            <person name="Hanley J."/>
            <person name="Yao J.L."/>
            <person name="Cheung J."/>
            <person name="David K.M."/>
            <person name="Warren B."/>
            <person name="Marsh K."/>
            <person name="Snowden K.C."/>
            <person name="Lin-Wang K."/>
            <person name="Brian L."/>
            <person name="Martinez-Sanchez M."/>
            <person name="Wang M."/>
            <person name="Ileperuma N."/>
            <person name="Macnee N."/>
            <person name="Campin R."/>
            <person name="McAtee P."/>
            <person name="Drummond R.S.M."/>
            <person name="Espley R.V."/>
            <person name="Ireland H.S."/>
            <person name="Wu R."/>
            <person name="Atkinson R.G."/>
            <person name="Karunairetnam S."/>
            <person name="Bulley S."/>
            <person name="Chunkath S."/>
            <person name="Hanley Z."/>
            <person name="Storey R."/>
            <person name="Thrimawithana A.H."/>
            <person name="Thomson S."/>
            <person name="David C."/>
            <person name="Testolin R."/>
            <person name="Huang H."/>
            <person name="Hellens R.P."/>
            <person name="Schaffer R.J."/>
        </authorList>
    </citation>
    <scope>NUCLEOTIDE SEQUENCE [LARGE SCALE GENOMIC DNA]</scope>
    <source>
        <strain evidence="8">cv. Red5</strain>
    </source>
</reference>
<evidence type="ECO:0000256" key="2">
    <source>
        <dbReference type="ARBA" id="ARBA00022771"/>
    </source>
</evidence>
<keyword evidence="8" id="KW-1185">Reference proteome</keyword>
<dbReference type="InterPro" id="IPR018289">
    <property type="entry name" value="MULE_transposase_dom"/>
</dbReference>
<dbReference type="PROSITE" id="PS50966">
    <property type="entry name" value="ZF_SWIM"/>
    <property type="match status" value="1"/>
</dbReference>
<dbReference type="GO" id="GO:0008270">
    <property type="term" value="F:zinc ion binding"/>
    <property type="evidence" value="ECO:0007669"/>
    <property type="project" value="UniProtKB-KW"/>
</dbReference>
<dbReference type="InterPro" id="IPR000270">
    <property type="entry name" value="PB1_dom"/>
</dbReference>
<evidence type="ECO:0000256" key="1">
    <source>
        <dbReference type="ARBA" id="ARBA00022723"/>
    </source>
</evidence>
<sequence>MAKGKLILICQSGGEFVKNDDGSLKYDGGEAQAVNVNSDTLFADLKLKLAETCNLEYKSVSFKYFLPGNTRTLITLSNDRDLKRMLDFHGNSVTAEIFVRGKEGFNLDALNVFTIRETGIKVAESVNRFVAPMAAATSSPIDASSPVGGSSAARVSTKRITSKKKAARAATERTTKNPKAAAHTVMENSPSRTMCALNTAYSDSDNSSASPPSPVAAASKATSRSSTKINLGANPADRVKKRRRTASWKLGVNGPTIVVVPDDAGEKRSRKNDDRSLVIRGDVKKNKEIVRRKDDFDNSRHLAVSHDLSPEKQVASWKDGITGVGQDFEDVGEFRDVLQKYAIAHRFAYKLKKNETNRASGKCVAEGCPWRIHASWVPAVQSFRIRKFNNTHTCGGESWKSAHPPKSWLVNVIKDKLRDSPNHKAKDIANDISQDFGVPLNYTQVWRGIGDARKQLQGSYKEAYNQLSWYCEKIMETNPGSFAKLVTGDEKRFRCLFVSFHVSIQGFLKGCRPLLFLESTSLKSKRQEFLLTATALDADDGFFPLAFAIVDVEDDDNWYWFLEQLKSALPTSGSITFVFDREKGLKESVLKLFENAYHGYSMHHLLESFKKSLKGPFHGDGRGSLPINFIAAAHAIRPLGFKRFTEQIKHVSSQAYDWVMQIEPENWTSTSFKGERYNHITQNVAELYIKLIDDVRESPITQKLEALINMMTELINNRQADSSKWSTKLTPSKNEKLQEEIVDARGLKVLFSSDTLFEVHHEVNHVVNLDKRECTCLGWQTSGLPCCHAIAVFNSTRRNLYDHCSKYFTVDSYRLTYSELINPVPHAGKPEEKEDTDSDTEHVLPPCPSRLLSQPKTKQAKKQGETKRVVICSRCKGAGHNKASCKATL</sequence>
<dbReference type="InParanoid" id="A0A2R6QS03"/>
<evidence type="ECO:0000313" key="8">
    <source>
        <dbReference type="Proteomes" id="UP000241394"/>
    </source>
</evidence>
<dbReference type="PANTHER" id="PTHR31973">
    <property type="entry name" value="POLYPROTEIN, PUTATIVE-RELATED"/>
    <property type="match status" value="1"/>
</dbReference>
<dbReference type="InterPro" id="IPR006564">
    <property type="entry name" value="Znf_PMZ"/>
</dbReference>
<accession>A0A2R6QS03</accession>
<dbReference type="STRING" id="1590841.A0A2R6QS03"/>
<dbReference type="Pfam" id="PF00564">
    <property type="entry name" value="PB1"/>
    <property type="match status" value="1"/>
</dbReference>
<feature type="compositionally biased region" description="Low complexity" evidence="5">
    <location>
        <begin position="200"/>
        <end position="228"/>
    </location>
</feature>
<comment type="caution">
    <text evidence="7">The sequence shown here is derived from an EMBL/GenBank/DDBJ whole genome shotgun (WGS) entry which is preliminary data.</text>
</comment>
<feature type="region of interest" description="Disordered" evidence="5">
    <location>
        <begin position="824"/>
        <end position="867"/>
    </location>
</feature>
<reference evidence="7 8" key="1">
    <citation type="submission" date="2017-07" db="EMBL/GenBank/DDBJ databases">
        <title>An improved, manually edited Actinidia chinensis var. chinensis (kiwifruit) genome highlights the challenges associated with draft genomes and gene prediction in plants.</title>
        <authorList>
            <person name="Pilkington S."/>
            <person name="Crowhurst R."/>
            <person name="Hilario E."/>
            <person name="Nardozza S."/>
            <person name="Fraser L."/>
            <person name="Peng Y."/>
            <person name="Gunaseelan K."/>
            <person name="Simpson R."/>
            <person name="Tahir J."/>
            <person name="Deroles S."/>
            <person name="Templeton K."/>
            <person name="Luo Z."/>
            <person name="Davy M."/>
            <person name="Cheng C."/>
            <person name="Mcneilage M."/>
            <person name="Scaglione D."/>
            <person name="Liu Y."/>
            <person name="Zhang Q."/>
            <person name="Datson P."/>
            <person name="De Silva N."/>
            <person name="Gardiner S."/>
            <person name="Bassett H."/>
            <person name="Chagne D."/>
            <person name="Mccallum J."/>
            <person name="Dzierzon H."/>
            <person name="Deng C."/>
            <person name="Wang Y.-Y."/>
            <person name="Barron N."/>
            <person name="Manako K."/>
            <person name="Bowen J."/>
            <person name="Foster T."/>
            <person name="Erridge Z."/>
            <person name="Tiffin H."/>
            <person name="Waite C."/>
            <person name="Davies K."/>
            <person name="Grierson E."/>
            <person name="Laing W."/>
            <person name="Kirk R."/>
            <person name="Chen X."/>
            <person name="Wood M."/>
            <person name="Montefiori M."/>
            <person name="Brummell D."/>
            <person name="Schwinn K."/>
            <person name="Catanach A."/>
            <person name="Fullerton C."/>
            <person name="Li D."/>
            <person name="Meiyalaghan S."/>
            <person name="Nieuwenhuizen N."/>
            <person name="Read N."/>
            <person name="Prakash R."/>
            <person name="Hunter D."/>
            <person name="Zhang H."/>
            <person name="Mckenzie M."/>
            <person name="Knabel M."/>
            <person name="Harris A."/>
            <person name="Allan A."/>
            <person name="Chen A."/>
            <person name="Janssen B."/>
            <person name="Plunkett B."/>
            <person name="Dwamena C."/>
            <person name="Voogd C."/>
            <person name="Leif D."/>
            <person name="Lafferty D."/>
            <person name="Souleyre E."/>
            <person name="Varkonyi-Gasic E."/>
            <person name="Gambi F."/>
            <person name="Hanley J."/>
            <person name="Yao J.-L."/>
            <person name="Cheung J."/>
            <person name="David K."/>
            <person name="Warren B."/>
            <person name="Marsh K."/>
            <person name="Snowden K."/>
            <person name="Lin-Wang K."/>
            <person name="Brian L."/>
            <person name="Martinez-Sanchez M."/>
            <person name="Wang M."/>
            <person name="Ileperuma N."/>
            <person name="Macnee N."/>
            <person name="Campin R."/>
            <person name="Mcatee P."/>
            <person name="Drummond R."/>
            <person name="Espley R."/>
            <person name="Ireland H."/>
            <person name="Wu R."/>
            <person name="Atkinson R."/>
            <person name="Karunairetnam S."/>
            <person name="Bulley S."/>
            <person name="Chunkath S."/>
            <person name="Hanley Z."/>
            <person name="Storey R."/>
            <person name="Thrimawithana A."/>
            <person name="Thomson S."/>
            <person name="David C."/>
            <person name="Testolin R."/>
        </authorList>
    </citation>
    <scope>NUCLEOTIDE SEQUENCE [LARGE SCALE GENOMIC DNA]</scope>
    <source>
        <strain evidence="8">cv. Red5</strain>
        <tissue evidence="7">Young leaf</tissue>
    </source>
</reference>
<dbReference type="Proteomes" id="UP000241394">
    <property type="component" value="Chromosome LG13"/>
</dbReference>
<name>A0A2R6QS03_ACTCC</name>
<dbReference type="EMBL" id="NKQK01000013">
    <property type="protein sequence ID" value="PSS13894.1"/>
    <property type="molecule type" value="Genomic_DNA"/>
</dbReference>
<dbReference type="InterPro" id="IPR004332">
    <property type="entry name" value="Transposase_MuDR"/>
</dbReference>
<keyword evidence="3" id="KW-0862">Zinc</keyword>
<dbReference type="PANTHER" id="PTHR31973:SF149">
    <property type="entry name" value="SWIM-TYPE DOMAIN-CONTAINING PROTEIN"/>
    <property type="match status" value="1"/>
</dbReference>
<dbReference type="SMART" id="SM00666">
    <property type="entry name" value="PB1"/>
    <property type="match status" value="1"/>
</dbReference>
<dbReference type="Pfam" id="PF03108">
    <property type="entry name" value="DBD_Tnp_Mut"/>
    <property type="match status" value="1"/>
</dbReference>
<keyword evidence="2 4" id="KW-0863">Zinc-finger</keyword>